<dbReference type="InterPro" id="IPR014794">
    <property type="entry name" value="DUF1779"/>
</dbReference>
<name>A0A1Y0IKD0_9BACL</name>
<dbReference type="SUPFAM" id="SSF143842">
    <property type="entry name" value="YwmB-like"/>
    <property type="match status" value="1"/>
</dbReference>
<keyword evidence="2" id="KW-1185">Reference proteome</keyword>
<reference evidence="2" key="1">
    <citation type="submission" date="2017-05" db="EMBL/GenBank/DDBJ databases">
        <authorList>
            <person name="Sung H."/>
        </authorList>
    </citation>
    <scope>NUCLEOTIDE SEQUENCE [LARGE SCALE GENOMIC DNA]</scope>
    <source>
        <strain evidence="2">AR23208</strain>
    </source>
</reference>
<evidence type="ECO:0000313" key="1">
    <source>
        <dbReference type="EMBL" id="ARU60519.1"/>
    </source>
</evidence>
<dbReference type="KEGG" id="tum:CBW65_05080"/>
<gene>
    <name evidence="1" type="ORF">CBW65_05080</name>
</gene>
<protein>
    <recommendedName>
        <fullName evidence="3">TATA-box binding protein</fullName>
    </recommendedName>
</protein>
<organism evidence="1 2">
    <name type="scientific">Tumebacillus avium</name>
    <dbReference type="NCBI Taxonomy" id="1903704"/>
    <lineage>
        <taxon>Bacteria</taxon>
        <taxon>Bacillati</taxon>
        <taxon>Bacillota</taxon>
        <taxon>Bacilli</taxon>
        <taxon>Bacillales</taxon>
        <taxon>Alicyclobacillaceae</taxon>
        <taxon>Tumebacillus</taxon>
    </lineage>
</organism>
<sequence>MKKIGIFGIIVCLIVAAFSLFSARETIAQTADTGAFLSKAFAETGSEVEGWQVHNWSAIDKEYKSADDLKALGLSLNKMFAIQNAEETLQSQGDQTSYSLRGKWQNGAAAQLTLTSMKFQSHAPQTVLVLRVERDAKDLSDYSAAIKRVSETAKLANTVPQISTCIKGLRADKMNDIAVNSMVKDVFQTVKAQEIEGVRSELVTSVSGYSPLTKDYIVTNGNKMNLQVAAHFDETLGKTRVLVGSPIVTIEY</sequence>
<evidence type="ECO:0008006" key="3">
    <source>
        <dbReference type="Google" id="ProtNLM"/>
    </source>
</evidence>
<dbReference type="EMBL" id="CP021434">
    <property type="protein sequence ID" value="ARU60519.1"/>
    <property type="molecule type" value="Genomic_DNA"/>
</dbReference>
<evidence type="ECO:0000313" key="2">
    <source>
        <dbReference type="Proteomes" id="UP000195437"/>
    </source>
</evidence>
<proteinExistence type="predicted"/>
<dbReference type="OrthoDB" id="2374820at2"/>
<dbReference type="RefSeq" id="WP_087455911.1">
    <property type="nucleotide sequence ID" value="NZ_CP021434.1"/>
</dbReference>
<accession>A0A1Y0IKD0</accession>
<dbReference type="Gene3D" id="3.30.360.40">
    <property type="entry name" value="YwmB-like"/>
    <property type="match status" value="1"/>
</dbReference>
<dbReference type="Proteomes" id="UP000195437">
    <property type="component" value="Chromosome"/>
</dbReference>
<dbReference type="InterPro" id="IPR036209">
    <property type="entry name" value="YwmB-like_sf"/>
</dbReference>
<dbReference type="AlphaFoldDB" id="A0A1Y0IKD0"/>
<dbReference type="Pfam" id="PF08680">
    <property type="entry name" value="DUF1779"/>
    <property type="match status" value="1"/>
</dbReference>